<sequence length="369" mass="41713">MDKDGGNCHPTIQDLVALSGLSKKTVIKHLDAAASAGWISVTRGQFYGQMHNRKSYVARFPDRPSVPVRQHDDDAESLGGGIASEGAKVVEMGDEDGVNKGNNTVYQLPHDNESPEDSPNISPQLRTRTGASGAERRKSERLFLRWLKAWPNAEQWSLSRTRKAWDDLDSDQRLRCIDRTPDYLNQPGTADRIACPATYLQARAWERLPPVVAPERPERVSAKAFGKVWMAYRFWLLLQPPNGQLVITGFDQRQIDQGQVTREALLFEKTRKSGWPAVNELLTKIREPVMCPSWLVEVSEGFRQVQRGSDLWSAWERLHERRGWPWFGWTTDYPWFPAVDPSAGDLNAAVDTAMNDFETLVNEGREDAG</sequence>
<dbReference type="Proteomes" id="UP000519897">
    <property type="component" value="Unassembled WGS sequence"/>
</dbReference>
<name>A0A7W6PSY7_9HYPH</name>
<comment type="caution">
    <text evidence="2">The sequence shown here is derived from an EMBL/GenBank/DDBJ whole genome shotgun (WGS) entry which is preliminary data.</text>
</comment>
<dbReference type="AlphaFoldDB" id="A0A7W6PSY7"/>
<accession>A0A7W6PSY7</accession>
<feature type="compositionally biased region" description="Polar residues" evidence="1">
    <location>
        <begin position="117"/>
        <end position="130"/>
    </location>
</feature>
<organism evidence="2 3">
    <name type="scientific">Rhizobium rhizoryzae</name>
    <dbReference type="NCBI Taxonomy" id="451876"/>
    <lineage>
        <taxon>Bacteria</taxon>
        <taxon>Pseudomonadati</taxon>
        <taxon>Pseudomonadota</taxon>
        <taxon>Alphaproteobacteria</taxon>
        <taxon>Hyphomicrobiales</taxon>
        <taxon>Rhizobiaceae</taxon>
        <taxon>Rhizobium/Agrobacterium group</taxon>
        <taxon>Rhizobium</taxon>
    </lineage>
</organism>
<gene>
    <name evidence="2" type="ORF">GGQ72_004607</name>
</gene>
<evidence type="ECO:0000256" key="1">
    <source>
        <dbReference type="SAM" id="MobiDB-lite"/>
    </source>
</evidence>
<protein>
    <recommendedName>
        <fullName evidence="4">Helix-turn-helix domain-containing protein</fullName>
    </recommendedName>
</protein>
<evidence type="ECO:0008006" key="4">
    <source>
        <dbReference type="Google" id="ProtNLM"/>
    </source>
</evidence>
<keyword evidence="3" id="KW-1185">Reference proteome</keyword>
<dbReference type="EMBL" id="JACIEC010000016">
    <property type="protein sequence ID" value="MBB4146038.1"/>
    <property type="molecule type" value="Genomic_DNA"/>
</dbReference>
<reference evidence="2 3" key="1">
    <citation type="submission" date="2020-08" db="EMBL/GenBank/DDBJ databases">
        <title>Genomic Encyclopedia of Type Strains, Phase IV (KMG-IV): sequencing the most valuable type-strain genomes for metagenomic binning, comparative biology and taxonomic classification.</title>
        <authorList>
            <person name="Goeker M."/>
        </authorList>
    </citation>
    <scope>NUCLEOTIDE SEQUENCE [LARGE SCALE GENOMIC DNA]</scope>
    <source>
        <strain evidence="2 3">DSM 29514</strain>
    </source>
</reference>
<evidence type="ECO:0000313" key="2">
    <source>
        <dbReference type="EMBL" id="MBB4146038.1"/>
    </source>
</evidence>
<feature type="region of interest" description="Disordered" evidence="1">
    <location>
        <begin position="63"/>
        <end position="134"/>
    </location>
</feature>
<proteinExistence type="predicted"/>
<dbReference type="Pfam" id="PF13730">
    <property type="entry name" value="HTH_36"/>
    <property type="match status" value="1"/>
</dbReference>
<evidence type="ECO:0000313" key="3">
    <source>
        <dbReference type="Proteomes" id="UP000519897"/>
    </source>
</evidence>